<protein>
    <submittedName>
        <fullName evidence="3">53-BP1_Tudor domain-containing protein</fullName>
    </submittedName>
</protein>
<dbReference type="AlphaFoldDB" id="A0A5K3F3K4"/>
<feature type="region of interest" description="Disordered" evidence="1">
    <location>
        <begin position="545"/>
        <end position="564"/>
    </location>
</feature>
<dbReference type="InterPro" id="IPR015125">
    <property type="entry name" value="53-BP1_Tudor"/>
</dbReference>
<feature type="compositionally biased region" description="Polar residues" evidence="1">
    <location>
        <begin position="357"/>
        <end position="391"/>
    </location>
</feature>
<dbReference type="Pfam" id="PF09038">
    <property type="entry name" value="53-BP1_Tudor"/>
    <property type="match status" value="1"/>
</dbReference>
<feature type="region of interest" description="Disordered" evidence="1">
    <location>
        <begin position="294"/>
        <end position="399"/>
    </location>
</feature>
<name>A0A5K3F3K4_MESCO</name>
<feature type="compositionally biased region" description="Low complexity" evidence="1">
    <location>
        <begin position="167"/>
        <end position="178"/>
    </location>
</feature>
<evidence type="ECO:0000256" key="1">
    <source>
        <dbReference type="SAM" id="MobiDB-lite"/>
    </source>
</evidence>
<feature type="compositionally biased region" description="Polar residues" evidence="1">
    <location>
        <begin position="617"/>
        <end position="629"/>
    </location>
</feature>
<feature type="region of interest" description="Disordered" evidence="1">
    <location>
        <begin position="612"/>
        <end position="631"/>
    </location>
</feature>
<sequence length="765" mass="84040">MLYLSKPVVNTQQDDFEDIRQSLSSYQSSVNRTRENSCGNMSQFSQIANPISGDQRIASSSPIQPPHLSTNRPDPTILVADPFVSSSSYQQIRHTSGGDFNSPRASQLDNVRLTSLEVRTSAPVTISSKREQCSSAYMASGESTRQDSCSSACSPSSISTGHVNAKTTNTTSTRTTRSGSDIFQSDSSEFHKPLLPPNKRITTVSTSTTTTAITDDQDTSPLFSYVLSLSVLRHVPKVERAEYVEFNSPDFVKTVAWRNRVQRMDENAESAVSDAAKILADAFADWLRESLVSESEGVHSDYNQPPATVVPRRQITNDARLSSSSSDCFDSRKSNILTKKPESRAHECQDPFESDSTRSPGQTFGSNTTVPDLDSQTNKKTTSPTPVTFETNNEKPSDSCSYEKLDVHPGALVYAKWRTDEYYYSGYIVKALGVDRYRIRFDDKSSGIIPAKDILQHALLPIGSNVVVDNSGRGEYEVGYVIVGHENRAVADPMKAMPSYVVKCIEDGREFTLERLRAAIHLDEVKRLSALGSVVTIGETSGCASMTSDHSQTPSSASSPCLRSRGVSSKVASADVSLDNIVYGKRSLTEKRGVLERAAPLSAPIRRGIRRKMPSQAGDTSTSVPSSPESCKMRQKAMLLRKGTSAKTSSRRHVRLSQRESQMWAFGRRVVANASLTSRTESSGRHRPRRITSTKKSVVKRQKLCDLSDNMTTPRPQLSQKPQVAASTMEESISQQLTQPMIDVEPELTAEPAVTLRGGMPFYTL</sequence>
<dbReference type="WBParaSite" id="MCU_005267-RB">
    <property type="protein sequence ID" value="MCU_005267-RB"/>
    <property type="gene ID" value="MCU_005267"/>
</dbReference>
<dbReference type="SUPFAM" id="SSF63748">
    <property type="entry name" value="Tudor/PWWP/MBT"/>
    <property type="match status" value="1"/>
</dbReference>
<feature type="compositionally biased region" description="Basic and acidic residues" evidence="1">
    <location>
        <begin position="329"/>
        <end position="349"/>
    </location>
</feature>
<proteinExistence type="predicted"/>
<feature type="domain" description="Tumour suppressor p53-binding protein-1 Tudor" evidence="2">
    <location>
        <begin position="410"/>
        <end position="487"/>
    </location>
</feature>
<evidence type="ECO:0000259" key="2">
    <source>
        <dbReference type="Pfam" id="PF09038"/>
    </source>
</evidence>
<feature type="compositionally biased region" description="Basic residues" evidence="1">
    <location>
        <begin position="685"/>
        <end position="697"/>
    </location>
</feature>
<reference evidence="3" key="1">
    <citation type="submission" date="2019-11" db="UniProtKB">
        <authorList>
            <consortium name="WormBaseParasite"/>
        </authorList>
    </citation>
    <scope>IDENTIFICATION</scope>
</reference>
<feature type="region of interest" description="Disordered" evidence="1">
    <location>
        <begin position="675"/>
        <end position="697"/>
    </location>
</feature>
<dbReference type="Gene3D" id="2.30.30.140">
    <property type="match status" value="1"/>
</dbReference>
<feature type="region of interest" description="Disordered" evidence="1">
    <location>
        <begin position="155"/>
        <end position="189"/>
    </location>
</feature>
<evidence type="ECO:0000313" key="3">
    <source>
        <dbReference type="WBParaSite" id="MCU_005267-RB"/>
    </source>
</evidence>
<organism evidence="3">
    <name type="scientific">Mesocestoides corti</name>
    <name type="common">Flatworm</name>
    <dbReference type="NCBI Taxonomy" id="53468"/>
    <lineage>
        <taxon>Eukaryota</taxon>
        <taxon>Metazoa</taxon>
        <taxon>Spiralia</taxon>
        <taxon>Lophotrochozoa</taxon>
        <taxon>Platyhelminthes</taxon>
        <taxon>Cestoda</taxon>
        <taxon>Eucestoda</taxon>
        <taxon>Cyclophyllidea</taxon>
        <taxon>Mesocestoididae</taxon>
        <taxon>Mesocestoides</taxon>
    </lineage>
</organism>
<accession>A0A5K3F3K4</accession>
<dbReference type="CDD" id="cd20383">
    <property type="entry name" value="Tudor_53BP1"/>
    <property type="match status" value="1"/>
</dbReference>